<dbReference type="EMBL" id="CM055093">
    <property type="protein sequence ID" value="KAJ7567446.1"/>
    <property type="molecule type" value="Genomic_DNA"/>
</dbReference>
<evidence type="ECO:0000313" key="2">
    <source>
        <dbReference type="Proteomes" id="UP001162992"/>
    </source>
</evidence>
<gene>
    <name evidence="1" type="ORF">O6H91_02G147700</name>
</gene>
<evidence type="ECO:0000313" key="1">
    <source>
        <dbReference type="EMBL" id="KAJ7567446.1"/>
    </source>
</evidence>
<reference evidence="2" key="1">
    <citation type="journal article" date="2024" name="Proc. Natl. Acad. Sci. U.S.A.">
        <title>Extraordinary preservation of gene collinearity over three hundred million years revealed in homosporous lycophytes.</title>
        <authorList>
            <person name="Li C."/>
            <person name="Wickell D."/>
            <person name="Kuo L.Y."/>
            <person name="Chen X."/>
            <person name="Nie B."/>
            <person name="Liao X."/>
            <person name="Peng D."/>
            <person name="Ji J."/>
            <person name="Jenkins J."/>
            <person name="Williams M."/>
            <person name="Shu S."/>
            <person name="Plott C."/>
            <person name="Barry K."/>
            <person name="Rajasekar S."/>
            <person name="Grimwood J."/>
            <person name="Han X."/>
            <person name="Sun S."/>
            <person name="Hou Z."/>
            <person name="He W."/>
            <person name="Dai G."/>
            <person name="Sun C."/>
            <person name="Schmutz J."/>
            <person name="Leebens-Mack J.H."/>
            <person name="Li F.W."/>
            <person name="Wang L."/>
        </authorList>
    </citation>
    <scope>NUCLEOTIDE SEQUENCE [LARGE SCALE GENOMIC DNA]</scope>
    <source>
        <strain evidence="2">cv. PW_Plant_1</strain>
    </source>
</reference>
<dbReference type="Proteomes" id="UP001162992">
    <property type="component" value="Chromosome 2"/>
</dbReference>
<organism evidence="1 2">
    <name type="scientific">Diphasiastrum complanatum</name>
    <name type="common">Issler's clubmoss</name>
    <name type="synonym">Lycopodium complanatum</name>
    <dbReference type="NCBI Taxonomy" id="34168"/>
    <lineage>
        <taxon>Eukaryota</taxon>
        <taxon>Viridiplantae</taxon>
        <taxon>Streptophyta</taxon>
        <taxon>Embryophyta</taxon>
        <taxon>Tracheophyta</taxon>
        <taxon>Lycopodiopsida</taxon>
        <taxon>Lycopodiales</taxon>
        <taxon>Lycopodiaceae</taxon>
        <taxon>Lycopodioideae</taxon>
        <taxon>Diphasiastrum</taxon>
    </lineage>
</organism>
<protein>
    <submittedName>
        <fullName evidence="1">Uncharacterized protein</fullName>
    </submittedName>
</protein>
<sequence length="821" mass="89361">MSAASALALLLISVWVITETRPALSAVFYDHVSKGFQASSINWVDANGFFLHSINSSFALGFCNPGSVQAYFLCVVHVSTQQIMWTANRNSPISISDQMIFQDNGDISLYNSTGSVVWSSGTAMTGAELLQLQESGNLAVLDSTNQSLWQSFDHPTDTLLLGQKLKSGVKLINSISATNLSEGRYSLQLEAGSLLLSAEFSSPQAYWSMNTDVRTISMGSDYPSYASLAAGVFGLYGNSSFLVSEIVLASAASNTLRRAVLKPNGNLVTSFYAGTIWNEDFNALQDVCSLPGACGQYGVCSNAGQCSCPQSLSPLNSSNVAQGCGPPAQLPCTNSSTDISFRDMGSGLDYFFNRFSAPLNASSLKACQNLCLQNCSCSALFYHQDSNDCYLSGELGSLEYKGTATSFTFLKVLTSTETPSSAPLVTANSGGASYIVYIIVGCSVAFILVVVSIFACWFYRRKKASSSAAFTEDDGFLESLPGLPTRFSYKQLQTATNNFSTKLGTGGFGSVYEGILADKSRVAVKKLESVAQGKKEFRAEVATIGSIHHVHLVQLKGFCAEGIHRLLVYEFMARSSLDRSLFTETADCPPLLDWSTRINIALGTARGLAYLHEDCRERIIHCDIKPENILLDDNFLAKVSDFGLAKLMNREQSNVFTTLRGTRGYLAPEWLMNYPISEKSDVYSFGMVLLELISGRKNFDPTEVSEKWYFPAYALQQAEEGKCEMLIDPKLKNVTDEEVTKVVQIALLCIQEEVHLRPSMGKVVQMLEGIIEVPYPPLSSQFAVGLHARMLDAISQREQSIASTDYNSQDLLSASQLSGPR</sequence>
<accession>A0ACC2ELU6</accession>
<keyword evidence="2" id="KW-1185">Reference proteome</keyword>
<proteinExistence type="predicted"/>
<name>A0ACC2ELU6_DIPCM</name>
<comment type="caution">
    <text evidence="1">The sequence shown here is derived from an EMBL/GenBank/DDBJ whole genome shotgun (WGS) entry which is preliminary data.</text>
</comment>